<reference evidence="1" key="1">
    <citation type="journal article" date="2021" name="New Phytol.">
        <title>Evolutionary innovations through gain and loss of genes in the ectomycorrhizal Boletales.</title>
        <authorList>
            <person name="Wu G."/>
            <person name="Miyauchi S."/>
            <person name="Morin E."/>
            <person name="Kuo A."/>
            <person name="Drula E."/>
            <person name="Varga T."/>
            <person name="Kohler A."/>
            <person name="Feng B."/>
            <person name="Cao Y."/>
            <person name="Lipzen A."/>
            <person name="Daum C."/>
            <person name="Hundley H."/>
            <person name="Pangilinan J."/>
            <person name="Johnson J."/>
            <person name="Barry K."/>
            <person name="LaButti K."/>
            <person name="Ng V."/>
            <person name="Ahrendt S."/>
            <person name="Min B."/>
            <person name="Choi I.G."/>
            <person name="Park H."/>
            <person name="Plett J.M."/>
            <person name="Magnuson J."/>
            <person name="Spatafora J.W."/>
            <person name="Nagy L.G."/>
            <person name="Henrissat B."/>
            <person name="Grigoriev I.V."/>
            <person name="Yang Z.L."/>
            <person name="Xu J."/>
            <person name="Martin F.M."/>
        </authorList>
    </citation>
    <scope>NUCLEOTIDE SEQUENCE</scope>
    <source>
        <strain evidence="1">ATCC 28755</strain>
    </source>
</reference>
<evidence type="ECO:0000313" key="1">
    <source>
        <dbReference type="EMBL" id="KAH7910795.1"/>
    </source>
</evidence>
<keyword evidence="2" id="KW-1185">Reference proteome</keyword>
<accession>A0ACB8ACH0</accession>
<proteinExistence type="predicted"/>
<gene>
    <name evidence="1" type="ORF">BJ138DRAFT_67436</name>
</gene>
<dbReference type="Proteomes" id="UP000790377">
    <property type="component" value="Unassembled WGS sequence"/>
</dbReference>
<sequence length="290" mass="31938">MERGHDPDQPLPALPTSGQDENPQSVPVQESSQPRQSVQSQSYSSQPSSSQPERIQIITPLNERPLTMSTAERPLLEGSDGHSPTRNTLYGDHRISQPAIPPLARGREGLPRAASRRPTMMGPPLDYLVPAVEEKIPSHPERNITERLEPTIKNAEKERDMFAKRAMMTGYALNVAIGLQVVLGALTTGLSAATTGRQTSIMTAILGGMATIVASYLARTRGSNEPEHSVMRVKDLEQFIRDCKAFDMDHGPQYASKEPNLKLNDRLFELRSRLEELLGNTDGNRKNSPA</sequence>
<comment type="caution">
    <text evidence="1">The sequence shown here is derived from an EMBL/GenBank/DDBJ whole genome shotgun (WGS) entry which is preliminary data.</text>
</comment>
<evidence type="ECO:0000313" key="2">
    <source>
        <dbReference type="Proteomes" id="UP000790377"/>
    </source>
</evidence>
<protein>
    <submittedName>
        <fullName evidence="1">Uncharacterized protein</fullName>
    </submittedName>
</protein>
<organism evidence="1 2">
    <name type="scientific">Hygrophoropsis aurantiaca</name>
    <dbReference type="NCBI Taxonomy" id="72124"/>
    <lineage>
        <taxon>Eukaryota</taxon>
        <taxon>Fungi</taxon>
        <taxon>Dikarya</taxon>
        <taxon>Basidiomycota</taxon>
        <taxon>Agaricomycotina</taxon>
        <taxon>Agaricomycetes</taxon>
        <taxon>Agaricomycetidae</taxon>
        <taxon>Boletales</taxon>
        <taxon>Coniophorineae</taxon>
        <taxon>Hygrophoropsidaceae</taxon>
        <taxon>Hygrophoropsis</taxon>
    </lineage>
</organism>
<dbReference type="EMBL" id="MU267700">
    <property type="protein sequence ID" value="KAH7910795.1"/>
    <property type="molecule type" value="Genomic_DNA"/>
</dbReference>
<name>A0ACB8ACH0_9AGAM</name>